<dbReference type="AlphaFoldDB" id="A0ABC8XXV0"/>
<keyword evidence="2" id="KW-1185">Reference proteome</keyword>
<gene>
    <name evidence="1" type="ORF">URODEC1_LOCUS28566</name>
</gene>
<dbReference type="Proteomes" id="UP001497457">
    <property type="component" value="Chromosome 15b"/>
</dbReference>
<evidence type="ECO:0000313" key="1">
    <source>
        <dbReference type="EMBL" id="CAL4934250.1"/>
    </source>
</evidence>
<proteinExistence type="predicted"/>
<accession>A0ABC8XXV0</accession>
<name>A0ABC8XXV0_9POAL</name>
<organism evidence="1 2">
    <name type="scientific">Urochloa decumbens</name>
    <dbReference type="NCBI Taxonomy" id="240449"/>
    <lineage>
        <taxon>Eukaryota</taxon>
        <taxon>Viridiplantae</taxon>
        <taxon>Streptophyta</taxon>
        <taxon>Embryophyta</taxon>
        <taxon>Tracheophyta</taxon>
        <taxon>Spermatophyta</taxon>
        <taxon>Magnoliopsida</taxon>
        <taxon>Liliopsida</taxon>
        <taxon>Poales</taxon>
        <taxon>Poaceae</taxon>
        <taxon>PACMAD clade</taxon>
        <taxon>Panicoideae</taxon>
        <taxon>Panicodae</taxon>
        <taxon>Paniceae</taxon>
        <taxon>Melinidinae</taxon>
        <taxon>Urochloa</taxon>
    </lineage>
</organism>
<protein>
    <submittedName>
        <fullName evidence="1">Uncharacterized protein</fullName>
    </submittedName>
</protein>
<sequence>MYIAAHQGSFWCLDDVSKLTLISREGLQSALILFSLTEGGEYTVLAWRSGTSIREHFFLHRSN</sequence>
<evidence type="ECO:0000313" key="2">
    <source>
        <dbReference type="Proteomes" id="UP001497457"/>
    </source>
</evidence>
<reference evidence="1" key="1">
    <citation type="submission" date="2024-10" db="EMBL/GenBank/DDBJ databases">
        <authorList>
            <person name="Ryan C."/>
        </authorList>
    </citation>
    <scope>NUCLEOTIDE SEQUENCE [LARGE SCALE GENOMIC DNA]</scope>
</reference>
<dbReference type="EMBL" id="OZ075125">
    <property type="protein sequence ID" value="CAL4934250.1"/>
    <property type="molecule type" value="Genomic_DNA"/>
</dbReference>